<dbReference type="AlphaFoldDB" id="A0A2J6R0Y3"/>
<evidence type="ECO:0000313" key="3">
    <source>
        <dbReference type="Proteomes" id="UP000235786"/>
    </source>
</evidence>
<dbReference type="Proteomes" id="UP000235786">
    <property type="component" value="Unassembled WGS sequence"/>
</dbReference>
<feature type="region of interest" description="Disordered" evidence="1">
    <location>
        <begin position="148"/>
        <end position="189"/>
    </location>
</feature>
<feature type="compositionally biased region" description="Low complexity" evidence="1">
    <location>
        <begin position="148"/>
        <end position="188"/>
    </location>
</feature>
<dbReference type="OrthoDB" id="3548561at2759"/>
<evidence type="ECO:0000256" key="1">
    <source>
        <dbReference type="SAM" id="MobiDB-lite"/>
    </source>
</evidence>
<accession>A0A2J6R0Y3</accession>
<proteinExistence type="predicted"/>
<sequence length="209" mass="21861">MSYGSCTSVDKLDPAVFNDVCVATNNYNITSWEITQDAFKTCGGPHNFFITDDDCDVYSNITTPLDTVMFGNCLADSMPADFDWSQMDWDCYPLAWGVSSTADTKAGIIATTWSYPDSTETVTQDNGLVTTETLDYWGSTRTAVLTTSGASPAATGATATRTGGSSGTKSASSSATPTSSSKPSGAGPRARLSFEVGALVVLSVLGLIS</sequence>
<dbReference type="EMBL" id="KZ613960">
    <property type="protein sequence ID" value="PMD32178.1"/>
    <property type="molecule type" value="Genomic_DNA"/>
</dbReference>
<name>A0A2J6R0Y3_HYAVF</name>
<protein>
    <submittedName>
        <fullName evidence="2">Uncharacterized protein</fullName>
    </submittedName>
</protein>
<reference evidence="2 3" key="1">
    <citation type="submission" date="2016-04" db="EMBL/GenBank/DDBJ databases">
        <title>A degradative enzymes factory behind the ericoid mycorrhizal symbiosis.</title>
        <authorList>
            <consortium name="DOE Joint Genome Institute"/>
            <person name="Martino E."/>
            <person name="Morin E."/>
            <person name="Grelet G."/>
            <person name="Kuo A."/>
            <person name="Kohler A."/>
            <person name="Daghino S."/>
            <person name="Barry K."/>
            <person name="Choi C."/>
            <person name="Cichocki N."/>
            <person name="Clum A."/>
            <person name="Copeland A."/>
            <person name="Hainaut M."/>
            <person name="Haridas S."/>
            <person name="Labutti K."/>
            <person name="Lindquist E."/>
            <person name="Lipzen A."/>
            <person name="Khouja H.-R."/>
            <person name="Murat C."/>
            <person name="Ohm R."/>
            <person name="Olson A."/>
            <person name="Spatafora J."/>
            <person name="Veneault-Fourrey C."/>
            <person name="Henrissat B."/>
            <person name="Grigoriev I."/>
            <person name="Martin F."/>
            <person name="Perotto S."/>
        </authorList>
    </citation>
    <scope>NUCLEOTIDE SEQUENCE [LARGE SCALE GENOMIC DNA]</scope>
    <source>
        <strain evidence="2 3">F</strain>
    </source>
</reference>
<gene>
    <name evidence="2" type="ORF">L207DRAFT_519001</name>
</gene>
<evidence type="ECO:0000313" key="2">
    <source>
        <dbReference type="EMBL" id="PMD32178.1"/>
    </source>
</evidence>
<keyword evidence="3" id="KW-1185">Reference proteome</keyword>
<organism evidence="2 3">
    <name type="scientific">Hyaloscypha variabilis (strain UAMH 11265 / GT02V1 / F)</name>
    <name type="common">Meliniomyces variabilis</name>
    <dbReference type="NCBI Taxonomy" id="1149755"/>
    <lineage>
        <taxon>Eukaryota</taxon>
        <taxon>Fungi</taxon>
        <taxon>Dikarya</taxon>
        <taxon>Ascomycota</taxon>
        <taxon>Pezizomycotina</taxon>
        <taxon>Leotiomycetes</taxon>
        <taxon>Helotiales</taxon>
        <taxon>Hyaloscyphaceae</taxon>
        <taxon>Hyaloscypha</taxon>
        <taxon>Hyaloscypha variabilis</taxon>
    </lineage>
</organism>